<keyword evidence="2" id="KW-1133">Transmembrane helix</keyword>
<dbReference type="CDD" id="cd00198">
    <property type="entry name" value="vWFA"/>
    <property type="match status" value="1"/>
</dbReference>
<dbReference type="OrthoDB" id="148042at2157"/>
<feature type="region of interest" description="Disordered" evidence="1">
    <location>
        <begin position="826"/>
        <end position="887"/>
    </location>
</feature>
<evidence type="ECO:0000256" key="1">
    <source>
        <dbReference type="SAM" id="MobiDB-lite"/>
    </source>
</evidence>
<feature type="region of interest" description="Disordered" evidence="1">
    <location>
        <begin position="2048"/>
        <end position="2077"/>
    </location>
</feature>
<accession>A0A6B0T149</accession>
<dbReference type="SUPFAM" id="SSF53300">
    <property type="entry name" value="vWA-like"/>
    <property type="match status" value="1"/>
</dbReference>
<feature type="transmembrane region" description="Helical" evidence="2">
    <location>
        <begin position="20"/>
        <end position="42"/>
    </location>
</feature>
<dbReference type="RefSeq" id="WP_159763789.1">
    <property type="nucleotide sequence ID" value="NZ_WUUT01000003.1"/>
</dbReference>
<feature type="region of interest" description="Disordered" evidence="1">
    <location>
        <begin position="1133"/>
        <end position="1152"/>
    </location>
</feature>
<evidence type="ECO:0000313" key="5">
    <source>
        <dbReference type="Proteomes" id="UP000466535"/>
    </source>
</evidence>
<feature type="domain" description="VWFA" evidence="3">
    <location>
        <begin position="1356"/>
        <end position="1529"/>
    </location>
</feature>
<dbReference type="PROSITE" id="PS50234">
    <property type="entry name" value="VWFA"/>
    <property type="match status" value="1"/>
</dbReference>
<keyword evidence="5" id="KW-1185">Reference proteome</keyword>
<organism evidence="4 5">
    <name type="scientific">Halovenus carboxidivorans</name>
    <dbReference type="NCBI Taxonomy" id="2692199"/>
    <lineage>
        <taxon>Archaea</taxon>
        <taxon>Methanobacteriati</taxon>
        <taxon>Methanobacteriota</taxon>
        <taxon>Stenosarchaea group</taxon>
        <taxon>Halobacteria</taxon>
        <taxon>Halobacteriales</taxon>
        <taxon>Haloarculaceae</taxon>
        <taxon>Halovenus</taxon>
    </lineage>
</organism>
<dbReference type="Gene3D" id="2.60.120.380">
    <property type="match status" value="2"/>
</dbReference>
<proteinExistence type="predicted"/>
<dbReference type="Pfam" id="PF00092">
    <property type="entry name" value="VWA"/>
    <property type="match status" value="1"/>
</dbReference>
<dbReference type="SMART" id="SM00327">
    <property type="entry name" value="VWA"/>
    <property type="match status" value="1"/>
</dbReference>
<reference evidence="4 5" key="1">
    <citation type="submission" date="2019-12" db="EMBL/GenBank/DDBJ databases">
        <title>Isolation and characterization of three novel carbon monoxide-oxidizing members of Halobacteria from salione crusts and soils.</title>
        <authorList>
            <person name="Myers M.R."/>
            <person name="King G.M."/>
        </authorList>
    </citation>
    <scope>NUCLEOTIDE SEQUENCE [LARGE SCALE GENOMIC DNA]</scope>
    <source>
        <strain evidence="4 5">WSH3</strain>
    </source>
</reference>
<name>A0A6B0T149_9EURY</name>
<sequence>MRAPLDPTDTRGISEIYGTVLIISLVFLVAFSLVGVGVFILGDTTADANDRLAQDAVLELDDRVSALTADRVENSITWEVPQGTAEDFEANGTRGTINVTVRTNDTYWTWGNSSGLVDSPVQANATGEIPLGTITHRSEDGVLTVYQGGGVFEIQDGTVTVLREPEISVSEGNLDLDFVNLSSVDQIDGSELTATQRRTQPDSAEIQQIVDAQMRRDGNLVAPARVNLTITSEFADGWGALVREAVESRPVTVWDHTDLPELATNQVKIGFGEFGRGVDLPDERSPYAPGVIYSGVADLAPELYNWSAGTIRERAGGFNVSANGGNEYTVGLRYDHDGDGADWWKLNASNQWVNIEDPMAAPLGPDEPRPVSVDPANGVFRMDDDAWTCVVSHAPSASEPLRSQVNRTGSGCFVDPVGVENPDDSVAEFSPLLEITGLSVRGPASKQLAFGTDRLQVAVNVTNTGTGDADSGEPTAMLADPDGGDPWVADGTRLNASSPLSRGESATYSFSYTPQFLGDRFRVRAGTPDDAAGNDTWWEITKTPDAEPFEIERVTVRNSPIVAGDVLKVDVTVNNTGDSRDEQTVILSDRAGPQATATYNLSAGTERTKTIEWDTEVGDGNRSNKSINISTLTDRESATAIIRKPGLASADFEIDRVEIDDPVTEGNDLEAEATITNDGSDTGTRTVRLRDDNGVIRATVPDLTLDPGETVTLGSSAPPLVWETDTGDTGVYDLTVETDDDTNTTTDVEITTPTGVGTFNVSIAESGLDDVIAGDDLEVPVTIEYNGGGTRTESIWLTDFDGEPVDARTVSLTSGSSVRRTLVWETEAGDGQHAPGTITANGVDDTDSASVEVRPEDEAGPSYTITSVSTNSSVGSNGSLPPDPTTEGEDLEINVTVENSGTVLGTESVVVEYVPEDRPVATREVSIPSGASKTVTLTWETVVGDNTTTPSNPRNAEDIEIRVAGETARETVFIDNRTVRRDPVDVMFAIDETGSMGVPAAYSRSGMEPTPQLTLGAQATGDSYESNDELGAAASIPTGTYADLLIANGESDYFAVTLNETESLDAAIGFDDDAGNLELELYGPTQRLLDSSRSSGEGESVSVSDVTEAGTYYVRVYGDGTDSAEYDLFVQSGDRSNDDYEPNDDIGAAQPLGSGEYRDLRIANAESDFFAVSLNDSESLRGSIDFDNDIGDLDLVLYDPEGDLIDAGYGSESESVSVSNVSEAGTYYLRVYGDDGASAPYALDIETGRSVSDERFSYDSPLFEEPVTPAGEEFLYVRQRNEIYEQGEQFDIPYRYRSKVWPGKRLTNATDVPAEADLWYALPETGGDVSGEVENPGTEGTFYVSGQTVDPADHGGAAYVVNLSDRYCSALCYDSTGQRYDAVLAALSSLSQPLGDRAGLLEFNLSQNVYQPLTNNLSAVEQSLRVNPGGGTDITNAILEAQEQLNRTADPNRKAIVLLTDGEHNARDVAPPSERVDEIADNVTVYVVGFGSADTSSDGELATVANAGTGEGKLYDGNDDDLEEIFAQIGEELDEPDLPNVQVNTDSTLQVKEGETLQVPVGVENTGAGGERIITVTDIYGNIVDSTTVSLAAGERINASDPAAPVLEWDADLQGEEPPTSGELLVRTPSSEATPNVTVTEGDPSEFAVTIQSVTPTDPQATDEINVTARIENRLPGPDTQTVVLRDDEGNPVDVQTVRLDGADGPNSATTTSFTWKTRPGDSGTGQTLTVESDDTADTTTVDIDRAPGADDQFDVEITGTTAPTLAGNETDVEVRVENVGSDPGQQFVELRNFDNNTVDLVETRTLSPGGTETYTLTWNTTVGDAGTGNVYAVTRDDADGEAVTIRQVTGPNSTFEIVDADAVNSTVTAGDPVEITAEIENTGVDPDSQFVEATFDTVTKTANISDLDPGARSTVTFQFGTATGAVNSSQTFDIDLETEDDNETVSVTVEPAGAPLQVDIVGTGDPVRAGEALPVTVEVTGLDSTSTLSLETPYGGALNPTNITTIRSNGTYTITWPTLPGQGDPNPQSVVARVRGRTSDPAAVRVEEAPEGDVVAPGTGPSADPVGIDIDEIEIN</sequence>
<gene>
    <name evidence="4" type="ORF">GRX03_08520</name>
</gene>
<dbReference type="InterPro" id="IPR013783">
    <property type="entry name" value="Ig-like_fold"/>
</dbReference>
<keyword evidence="2" id="KW-0812">Transmembrane</keyword>
<evidence type="ECO:0000259" key="3">
    <source>
        <dbReference type="PROSITE" id="PS50234"/>
    </source>
</evidence>
<dbReference type="Proteomes" id="UP000466535">
    <property type="component" value="Unassembled WGS sequence"/>
</dbReference>
<dbReference type="Gene3D" id="3.40.50.410">
    <property type="entry name" value="von Willebrand factor, type A domain"/>
    <property type="match status" value="1"/>
</dbReference>
<comment type="caution">
    <text evidence="4">The sequence shown here is derived from an EMBL/GenBank/DDBJ whole genome shotgun (WGS) entry which is preliminary data.</text>
</comment>
<dbReference type="Pfam" id="PF04151">
    <property type="entry name" value="PPC"/>
    <property type="match status" value="1"/>
</dbReference>
<dbReference type="EMBL" id="WUUT01000003">
    <property type="protein sequence ID" value="MXR51645.1"/>
    <property type="molecule type" value="Genomic_DNA"/>
</dbReference>
<dbReference type="InterPro" id="IPR002035">
    <property type="entry name" value="VWF_A"/>
</dbReference>
<keyword evidence="2" id="KW-0472">Membrane</keyword>
<dbReference type="InterPro" id="IPR036465">
    <property type="entry name" value="vWFA_dom_sf"/>
</dbReference>
<dbReference type="SUPFAM" id="SSF89260">
    <property type="entry name" value="Collagen-binding domain"/>
    <property type="match status" value="1"/>
</dbReference>
<dbReference type="Gene3D" id="2.60.40.10">
    <property type="entry name" value="Immunoglobulins"/>
    <property type="match status" value="3"/>
</dbReference>
<evidence type="ECO:0000313" key="4">
    <source>
        <dbReference type="EMBL" id="MXR51645.1"/>
    </source>
</evidence>
<protein>
    <submittedName>
        <fullName evidence="4">VWA domain-containing protein</fullName>
    </submittedName>
</protein>
<feature type="compositionally biased region" description="Low complexity" evidence="1">
    <location>
        <begin position="866"/>
        <end position="879"/>
    </location>
</feature>
<dbReference type="InterPro" id="IPR007280">
    <property type="entry name" value="Peptidase_C_arc/bac"/>
</dbReference>
<evidence type="ECO:0000256" key="2">
    <source>
        <dbReference type="SAM" id="Phobius"/>
    </source>
</evidence>